<reference evidence="1 2" key="1">
    <citation type="submission" date="2018-07" db="EMBL/GenBank/DDBJ databases">
        <title>Complete genome sequencing of Ornithinimicrobium sp. AMA3305.</title>
        <authorList>
            <person name="Bae J.-W."/>
        </authorList>
    </citation>
    <scope>NUCLEOTIDE SEQUENCE [LARGE SCALE GENOMIC DNA]</scope>
    <source>
        <strain evidence="1 2">AMA3305</strain>
    </source>
</reference>
<proteinExistence type="predicted"/>
<accession>A0A345NKB4</accession>
<dbReference type="RefSeq" id="WP_114927237.1">
    <property type="nucleotide sequence ID" value="NZ_CP031229.1"/>
</dbReference>
<sequence>MLVWDEDVVRVVLAAVTCPTTGVVNVAGQGTVGVGEIARALGKRTLVVPEPLLRGALAVGRRLGLTEYGPEQTVFLAHRPVLDASRLGALGVEVEPTRKVLARYAAVRGG</sequence>
<gene>
    <name evidence="1" type="ORF">DV701_04400</name>
</gene>
<keyword evidence="2" id="KW-1185">Reference proteome</keyword>
<evidence type="ECO:0000313" key="2">
    <source>
        <dbReference type="Proteomes" id="UP000253790"/>
    </source>
</evidence>
<dbReference type="KEGG" id="orn:DV701_04400"/>
<evidence type="ECO:0000313" key="1">
    <source>
        <dbReference type="EMBL" id="AXH95472.1"/>
    </source>
</evidence>
<name>A0A345NKB4_9MICO</name>
<protein>
    <submittedName>
        <fullName evidence="1">Uncharacterized protein</fullName>
    </submittedName>
</protein>
<dbReference type="EMBL" id="CP031229">
    <property type="protein sequence ID" value="AXH95472.1"/>
    <property type="molecule type" value="Genomic_DNA"/>
</dbReference>
<organism evidence="1 2">
    <name type="scientific">Ornithinimicrobium avium</name>
    <dbReference type="NCBI Taxonomy" id="2283195"/>
    <lineage>
        <taxon>Bacteria</taxon>
        <taxon>Bacillati</taxon>
        <taxon>Actinomycetota</taxon>
        <taxon>Actinomycetes</taxon>
        <taxon>Micrococcales</taxon>
        <taxon>Ornithinimicrobiaceae</taxon>
        <taxon>Ornithinimicrobium</taxon>
    </lineage>
</organism>
<dbReference type="OrthoDB" id="9795501at2"/>
<dbReference type="AlphaFoldDB" id="A0A345NKB4"/>
<dbReference type="Proteomes" id="UP000253790">
    <property type="component" value="Chromosome"/>
</dbReference>